<dbReference type="Gene3D" id="3.40.50.880">
    <property type="match status" value="1"/>
</dbReference>
<name>A0A1P8KAN2_9BURK</name>
<dbReference type="CDD" id="cd03141">
    <property type="entry name" value="GATase1_Hsp31_like"/>
    <property type="match status" value="1"/>
</dbReference>
<dbReference type="InterPro" id="IPR002818">
    <property type="entry name" value="DJ-1/PfpI"/>
</dbReference>
<keyword evidence="6" id="KW-1185">Reference proteome</keyword>
<dbReference type="STRING" id="1484693.RS694_11160"/>
<keyword evidence="1" id="KW-0346">Stress response</keyword>
<evidence type="ECO:0000259" key="4">
    <source>
        <dbReference type="Pfam" id="PF01965"/>
    </source>
</evidence>
<evidence type="ECO:0000256" key="3">
    <source>
        <dbReference type="ARBA" id="ARBA00038493"/>
    </source>
</evidence>
<dbReference type="RefSeq" id="WP_029707004.1">
    <property type="nucleotide sequence ID" value="NZ_CP019239.1"/>
</dbReference>
<evidence type="ECO:0000313" key="5">
    <source>
        <dbReference type="EMBL" id="APW43035.1"/>
    </source>
</evidence>
<dbReference type="Pfam" id="PF01965">
    <property type="entry name" value="DJ-1_PfpI"/>
    <property type="match status" value="1"/>
</dbReference>
<evidence type="ECO:0000256" key="1">
    <source>
        <dbReference type="ARBA" id="ARBA00023016"/>
    </source>
</evidence>
<dbReference type="GO" id="GO:0019172">
    <property type="term" value="F:glyoxalase III activity"/>
    <property type="evidence" value="ECO:0007669"/>
    <property type="project" value="TreeGrafter"/>
</dbReference>
<dbReference type="PANTHER" id="PTHR48094">
    <property type="entry name" value="PROTEIN/NUCLEIC ACID DEGLYCASE DJ-1-RELATED"/>
    <property type="match status" value="1"/>
</dbReference>
<keyword evidence="2" id="KW-0456">Lyase</keyword>
<protein>
    <submittedName>
        <fullName evidence="5">Type 1 glutamine amidotransferase domain-containing protein</fullName>
    </submittedName>
</protein>
<proteinExistence type="inferred from homology"/>
<evidence type="ECO:0000256" key="2">
    <source>
        <dbReference type="ARBA" id="ARBA00023239"/>
    </source>
</evidence>
<dbReference type="AlphaFoldDB" id="A0A1P8KAN2"/>
<gene>
    <name evidence="5" type="ORF">RS694_11160</name>
</gene>
<keyword evidence="5" id="KW-0315">Glutamine amidotransferase</keyword>
<dbReference type="InterPro" id="IPR029062">
    <property type="entry name" value="Class_I_gatase-like"/>
</dbReference>
<dbReference type="GO" id="GO:0005737">
    <property type="term" value="C:cytoplasm"/>
    <property type="evidence" value="ECO:0007669"/>
    <property type="project" value="TreeGrafter"/>
</dbReference>
<dbReference type="InterPro" id="IPR050325">
    <property type="entry name" value="Prot/Nucl_acid_deglycase"/>
</dbReference>
<sequence length="275" mass="29483">MTIALLLLVLTGLYLWLGLPATLRALGLHPHYHGPLYKLPGQRALIITTSQATLGEGGKATGVFGSEMTAPYYAFLDGGMHVDVASIRGGAIPIEPDSFRWFMATDSDKRYLHDGVFQAKVEDSLRIENLDFAEYDLIFLAGGWGAAYDLGTSAVLGEKITQAWRAGKVIGGVCHGPLGLLRAKDHNGESLVQGKRVTAVTDKQVRELGISTTPQHPERELRAAGALFESATALRDPFANHTVADGKLVTGQNQNAGPETAQTMMRVAGGMVRMA</sequence>
<accession>A0A1P8KAN2</accession>
<dbReference type="PANTHER" id="PTHR48094:SF11">
    <property type="entry name" value="GLUTATHIONE-INDEPENDENT GLYOXALASE HSP31-RELATED"/>
    <property type="match status" value="1"/>
</dbReference>
<organism evidence="5 6">
    <name type="scientific">Rhodoferax saidenbachensis</name>
    <dbReference type="NCBI Taxonomy" id="1484693"/>
    <lineage>
        <taxon>Bacteria</taxon>
        <taxon>Pseudomonadati</taxon>
        <taxon>Pseudomonadota</taxon>
        <taxon>Betaproteobacteria</taxon>
        <taxon>Burkholderiales</taxon>
        <taxon>Comamonadaceae</taxon>
        <taxon>Rhodoferax</taxon>
    </lineage>
</organism>
<keyword evidence="5" id="KW-0808">Transferase</keyword>
<dbReference type="eggNOG" id="COG0693">
    <property type="taxonomic scope" value="Bacteria"/>
</dbReference>
<dbReference type="KEGG" id="rsb:RS694_11160"/>
<evidence type="ECO:0000313" key="6">
    <source>
        <dbReference type="Proteomes" id="UP000186110"/>
    </source>
</evidence>
<dbReference type="Proteomes" id="UP000186110">
    <property type="component" value="Chromosome"/>
</dbReference>
<dbReference type="SUPFAM" id="SSF52317">
    <property type="entry name" value="Class I glutamine amidotransferase-like"/>
    <property type="match status" value="1"/>
</dbReference>
<dbReference type="GO" id="GO:0019243">
    <property type="term" value="P:methylglyoxal catabolic process to D-lactate via S-lactoyl-glutathione"/>
    <property type="evidence" value="ECO:0007669"/>
    <property type="project" value="TreeGrafter"/>
</dbReference>
<feature type="domain" description="DJ-1/PfpI" evidence="4">
    <location>
        <begin position="65"/>
        <end position="265"/>
    </location>
</feature>
<comment type="similarity">
    <text evidence="3">Belongs to the peptidase C56 family. HSP31-like subfamily.</text>
</comment>
<reference evidence="5 6" key="1">
    <citation type="submission" date="2017-01" db="EMBL/GenBank/DDBJ databases">
        <authorList>
            <person name="Mah S.A."/>
            <person name="Swanson W.J."/>
            <person name="Moy G.W."/>
            <person name="Vacquier V.D."/>
        </authorList>
    </citation>
    <scope>NUCLEOTIDE SEQUENCE [LARGE SCALE GENOMIC DNA]</scope>
    <source>
        <strain evidence="5 6">DSM 22694</strain>
    </source>
</reference>
<dbReference type="EMBL" id="CP019239">
    <property type="protein sequence ID" value="APW43035.1"/>
    <property type="molecule type" value="Genomic_DNA"/>
</dbReference>
<dbReference type="GO" id="GO:0016740">
    <property type="term" value="F:transferase activity"/>
    <property type="evidence" value="ECO:0007669"/>
    <property type="project" value="UniProtKB-KW"/>
</dbReference>